<dbReference type="InterPro" id="IPR018313">
    <property type="entry name" value="SBP_3_CS"/>
</dbReference>
<evidence type="ECO:0000313" key="8">
    <source>
        <dbReference type="Proteomes" id="UP000595053"/>
    </source>
</evidence>
<proteinExistence type="inferred from homology"/>
<dbReference type="RefSeq" id="WP_197550852.1">
    <property type="nucleotide sequence ID" value="NZ_CP063213.1"/>
</dbReference>
<reference evidence="7 8" key="1">
    <citation type="submission" date="2020-10" db="EMBL/GenBank/DDBJ databases">
        <title>Trueperella pecoris sp. nov. isolated from bovine and porcine specimens.</title>
        <authorList>
            <person name="Schoenecker L."/>
            <person name="Schnydrig P."/>
            <person name="Brodard I."/>
            <person name="Thomann A."/>
            <person name="Hemphill A."/>
            <person name="Rodriguez-Campos S."/>
            <person name="Perreten V."/>
            <person name="Jores J."/>
            <person name="Kittl S."/>
        </authorList>
    </citation>
    <scope>NUCLEOTIDE SEQUENCE [LARGE SCALE GENOMIC DNA]</scope>
    <source>
        <strain evidence="7 8">15A0121</strain>
    </source>
</reference>
<dbReference type="AlphaFoldDB" id="A0A7M1QTD3"/>
<keyword evidence="8" id="KW-1185">Reference proteome</keyword>
<comment type="similarity">
    <text evidence="2 4">Belongs to the bacterial solute-binding protein 3 family.</text>
</comment>
<dbReference type="SUPFAM" id="SSF53850">
    <property type="entry name" value="Periplasmic binding protein-like II"/>
    <property type="match status" value="1"/>
</dbReference>
<dbReference type="SMART" id="SM00062">
    <property type="entry name" value="PBPb"/>
    <property type="match status" value="1"/>
</dbReference>
<dbReference type="GO" id="GO:0030313">
    <property type="term" value="C:cell envelope"/>
    <property type="evidence" value="ECO:0007669"/>
    <property type="project" value="UniProtKB-SubCell"/>
</dbReference>
<dbReference type="PROSITE" id="PS51257">
    <property type="entry name" value="PROKAR_LIPOPROTEIN"/>
    <property type="match status" value="1"/>
</dbReference>
<dbReference type="PROSITE" id="PS01039">
    <property type="entry name" value="SBP_BACTERIAL_3"/>
    <property type="match status" value="1"/>
</dbReference>
<gene>
    <name evidence="7" type="ORF">INS88_07440</name>
</gene>
<evidence type="ECO:0000256" key="3">
    <source>
        <dbReference type="ARBA" id="ARBA00022729"/>
    </source>
</evidence>
<evidence type="ECO:0000256" key="1">
    <source>
        <dbReference type="ARBA" id="ARBA00004196"/>
    </source>
</evidence>
<feature type="domain" description="Solute-binding protein family 3/N-terminal" evidence="6">
    <location>
        <begin position="64"/>
        <end position="289"/>
    </location>
</feature>
<dbReference type="Gene3D" id="3.40.190.10">
    <property type="entry name" value="Periplasmic binding protein-like II"/>
    <property type="match status" value="2"/>
</dbReference>
<dbReference type="InterPro" id="IPR001638">
    <property type="entry name" value="Solute-binding_3/MltF_N"/>
</dbReference>
<evidence type="ECO:0000256" key="2">
    <source>
        <dbReference type="ARBA" id="ARBA00010333"/>
    </source>
</evidence>
<dbReference type="Proteomes" id="UP000595053">
    <property type="component" value="Chromosome"/>
</dbReference>
<name>A0A7M1QTD3_9ACTO</name>
<evidence type="ECO:0000256" key="5">
    <source>
        <dbReference type="SAM" id="SignalP"/>
    </source>
</evidence>
<keyword evidence="3 5" id="KW-0732">Signal</keyword>
<dbReference type="PANTHER" id="PTHR35936">
    <property type="entry name" value="MEMBRANE-BOUND LYTIC MUREIN TRANSGLYCOSYLASE F"/>
    <property type="match status" value="1"/>
</dbReference>
<feature type="chain" id="PRO_5039496455" evidence="5">
    <location>
        <begin position="22"/>
        <end position="301"/>
    </location>
</feature>
<dbReference type="Pfam" id="PF00497">
    <property type="entry name" value="SBP_bac_3"/>
    <property type="match status" value="1"/>
</dbReference>
<evidence type="ECO:0000313" key="7">
    <source>
        <dbReference type="EMBL" id="QOR45113.1"/>
    </source>
</evidence>
<dbReference type="EMBL" id="CP063213">
    <property type="protein sequence ID" value="QOR45113.1"/>
    <property type="molecule type" value="Genomic_DNA"/>
</dbReference>
<evidence type="ECO:0000259" key="6">
    <source>
        <dbReference type="SMART" id="SM00062"/>
    </source>
</evidence>
<evidence type="ECO:0000256" key="4">
    <source>
        <dbReference type="RuleBase" id="RU003744"/>
    </source>
</evidence>
<protein>
    <submittedName>
        <fullName evidence="7">ABC transporter substrate-binding protein</fullName>
    </submittedName>
</protein>
<dbReference type="PANTHER" id="PTHR35936:SF17">
    <property type="entry name" value="ARGININE-BINDING EXTRACELLULAR PROTEIN ARTP"/>
    <property type="match status" value="1"/>
</dbReference>
<comment type="subcellular location">
    <subcellularLocation>
        <location evidence="1">Cell envelope</location>
    </subcellularLocation>
</comment>
<organism evidence="7 8">
    <name type="scientific">Trueperella pecoris</name>
    <dbReference type="NCBI Taxonomy" id="2733571"/>
    <lineage>
        <taxon>Bacteria</taxon>
        <taxon>Bacillati</taxon>
        <taxon>Actinomycetota</taxon>
        <taxon>Actinomycetes</taxon>
        <taxon>Actinomycetales</taxon>
        <taxon>Actinomycetaceae</taxon>
        <taxon>Trueperella</taxon>
    </lineage>
</organism>
<sequence length="301" mass="31376">MKRTLAALAAATLALSLAACSGDSDASGDAVPTGEGFLATDLSAITKDDTIAAMVPSEIAADGKLVIGTNIFFAPAEFYGPDGVTPLGYDIDMGKAIGKVLGLETEFQPAEFAAILPGIGSRYEIGIANFTINAERQESVNMIQYLKAGSSWAVPTGNPKGFDPANPCGKVVGVQTGTYQDEVLAEKNTTQCKDNPIQVQSLSEQSAVTLRVASGQIDAMYTDSPVTDYAISQNKGKIERLGEVEDSAGFGVVAPKDNQALTDAVKAAMQKLMDDGHLKTIFATWGIENGVSTSADLNPEA</sequence>
<feature type="signal peptide" evidence="5">
    <location>
        <begin position="1"/>
        <end position="21"/>
    </location>
</feature>
<dbReference type="CDD" id="cd01004">
    <property type="entry name" value="PBP2_MidA_like"/>
    <property type="match status" value="1"/>
</dbReference>
<accession>A0A7M1QTD3</accession>